<accession>A0AAN4VVS4</accession>
<proteinExistence type="predicted"/>
<evidence type="ECO:0000313" key="1">
    <source>
        <dbReference type="EMBL" id="GJM60593.1"/>
    </source>
</evidence>
<dbReference type="AlphaFoldDB" id="A0AAN4VVS4"/>
<dbReference type="Proteomes" id="UP001310022">
    <property type="component" value="Unassembled WGS sequence"/>
</dbReference>
<keyword evidence="2" id="KW-1185">Reference proteome</keyword>
<reference evidence="1 2" key="1">
    <citation type="submission" date="2021-12" db="EMBL/GenBank/DDBJ databases">
        <title>Genome sequencing of bacteria with rrn-lacking chromosome and rrn-plasmid.</title>
        <authorList>
            <person name="Anda M."/>
            <person name="Iwasaki W."/>
        </authorList>
    </citation>
    <scope>NUCLEOTIDE SEQUENCE [LARGE SCALE GENOMIC DNA]</scope>
    <source>
        <strain evidence="1 2">NBRC 15940</strain>
    </source>
</reference>
<gene>
    <name evidence="1" type="ORF">PEDI_11450</name>
</gene>
<comment type="caution">
    <text evidence="1">The sequence shown here is derived from an EMBL/GenBank/DDBJ whole genome shotgun (WGS) entry which is preliminary data.</text>
</comment>
<protein>
    <submittedName>
        <fullName evidence="1">Uncharacterized protein</fullName>
    </submittedName>
</protein>
<sequence>MRPYLLIAIAMNRPFICFLALLLFLTTSLMAQDVLYSKTGHTLNCEIIKIDQDTIHLIARGQETVAPLQKLNSFLYKGKLFDLQSASVQEIMMELEVYKKSSQVDNPLKTAMRQYPAFWVNRNRQIIPAERIEFKDPLIGRNKLYIDGNRLDSDEVLFYGEYNQVYANESLIGSRAQHRYLELVKVGKINIFEKEVADYAHSAPTMGPNGQMMGGGTMYMGRRKVKYFNQGLGPIQPVKSINLLSVMEDDPEALGHLKKYRSNNTLTILINTLGAGVMLASFLSDTGASSNGGTPSQGESVDVKIPAGVIIGAGMIGLGWTFQIGNSKNIDRAVDTYNAGY</sequence>
<name>A0AAN4VVS4_9BACT</name>
<organism evidence="1 2">
    <name type="scientific">Persicobacter diffluens</name>
    <dbReference type="NCBI Taxonomy" id="981"/>
    <lineage>
        <taxon>Bacteria</taxon>
        <taxon>Pseudomonadati</taxon>
        <taxon>Bacteroidota</taxon>
        <taxon>Cytophagia</taxon>
        <taxon>Cytophagales</taxon>
        <taxon>Persicobacteraceae</taxon>
        <taxon>Persicobacter</taxon>
    </lineage>
</organism>
<evidence type="ECO:0000313" key="2">
    <source>
        <dbReference type="Proteomes" id="UP001310022"/>
    </source>
</evidence>
<dbReference type="EMBL" id="BQKE01000001">
    <property type="protein sequence ID" value="GJM60593.1"/>
    <property type="molecule type" value="Genomic_DNA"/>
</dbReference>